<dbReference type="Proteomes" id="UP000054166">
    <property type="component" value="Unassembled WGS sequence"/>
</dbReference>
<evidence type="ECO:0000313" key="1">
    <source>
        <dbReference type="EMBL" id="KIM82548.1"/>
    </source>
</evidence>
<dbReference type="EMBL" id="KN832994">
    <property type="protein sequence ID" value="KIM82548.1"/>
    <property type="molecule type" value="Genomic_DNA"/>
</dbReference>
<evidence type="ECO:0008006" key="3">
    <source>
        <dbReference type="Google" id="ProtNLM"/>
    </source>
</evidence>
<protein>
    <recommendedName>
        <fullName evidence="3">F-box domain-containing protein</fullName>
    </recommendedName>
</protein>
<reference evidence="1 2" key="1">
    <citation type="submission" date="2014-04" db="EMBL/GenBank/DDBJ databases">
        <authorList>
            <consortium name="DOE Joint Genome Institute"/>
            <person name="Kuo A."/>
            <person name="Tarkka M."/>
            <person name="Buscot F."/>
            <person name="Kohler A."/>
            <person name="Nagy L.G."/>
            <person name="Floudas D."/>
            <person name="Copeland A."/>
            <person name="Barry K.W."/>
            <person name="Cichocki N."/>
            <person name="Veneault-Fourrey C."/>
            <person name="LaButti K."/>
            <person name="Lindquist E.A."/>
            <person name="Lipzen A."/>
            <person name="Lundell T."/>
            <person name="Morin E."/>
            <person name="Murat C."/>
            <person name="Sun H."/>
            <person name="Tunlid A."/>
            <person name="Henrissat B."/>
            <person name="Grigoriev I.V."/>
            <person name="Hibbett D.S."/>
            <person name="Martin F."/>
            <person name="Nordberg H.P."/>
            <person name="Cantor M.N."/>
            <person name="Hua S.X."/>
        </authorList>
    </citation>
    <scope>NUCLEOTIDE SEQUENCE [LARGE SCALE GENOMIC DNA]</scope>
    <source>
        <strain evidence="1 2">F 1598</strain>
    </source>
</reference>
<evidence type="ECO:0000313" key="2">
    <source>
        <dbReference type="Proteomes" id="UP000054166"/>
    </source>
</evidence>
<dbReference type="AlphaFoldDB" id="A0A0C3B8C7"/>
<sequence>MNPSLSERPLELINHICSFLDNPKDLLSFSLTSRRICATAIPNHIECRHIRCDVRCVALWNRLADLPWIASQFVSLEIIGRFESVALTRPIIPNYHPLLGIAESESGITTGWQEELREECWSDCIHALAAAVRVMSGLRSFRCIDREESYSMNDAFAALKNCSRLDNIQIVVTPEFDDEDEPYICHSPLWDLSDLRIFSFSCYDMTGTMDLDYINKYTKNMLNMLIHRAPGLEDLQLDLGDSEVDVGELFQHGCWPMLKRLTLASDIVMPEDDTMDRFLNAHTTLEHISIPRLSEVKAVRWMENVPCLRGLSCADPRNLKSAISRHAFKFLEYLALDLSYSSATGNFCLRSLSQITSLRRLTLRGGQSPPGLLAEVARAVPQLERLHFNHYDGWESPTVAKIINDEDGAFSTRVTVLSHFRRLTHLSRFICLDQSPDGSVSNEAAVTELVVQRCATACPVLKYINLPTERRISHTRSWITIERNDDGSYAMWKPTDDSEKAALEVETWGGFFLGAQQSYMSRYLR</sequence>
<dbReference type="OrthoDB" id="2847287at2759"/>
<keyword evidence="2" id="KW-1185">Reference proteome</keyword>
<dbReference type="CDD" id="cd09917">
    <property type="entry name" value="F-box_SF"/>
    <property type="match status" value="1"/>
</dbReference>
<reference evidence="2" key="2">
    <citation type="submission" date="2015-01" db="EMBL/GenBank/DDBJ databases">
        <title>Evolutionary Origins and Diversification of the Mycorrhizal Mutualists.</title>
        <authorList>
            <consortium name="DOE Joint Genome Institute"/>
            <consortium name="Mycorrhizal Genomics Consortium"/>
            <person name="Kohler A."/>
            <person name="Kuo A."/>
            <person name="Nagy L.G."/>
            <person name="Floudas D."/>
            <person name="Copeland A."/>
            <person name="Barry K.W."/>
            <person name="Cichocki N."/>
            <person name="Veneault-Fourrey C."/>
            <person name="LaButti K."/>
            <person name="Lindquist E.A."/>
            <person name="Lipzen A."/>
            <person name="Lundell T."/>
            <person name="Morin E."/>
            <person name="Murat C."/>
            <person name="Riley R."/>
            <person name="Ohm R."/>
            <person name="Sun H."/>
            <person name="Tunlid A."/>
            <person name="Henrissat B."/>
            <person name="Grigoriev I.V."/>
            <person name="Hibbett D.S."/>
            <person name="Martin F."/>
        </authorList>
    </citation>
    <scope>NUCLEOTIDE SEQUENCE [LARGE SCALE GENOMIC DNA]</scope>
    <source>
        <strain evidence="2">F 1598</strain>
    </source>
</reference>
<dbReference type="Gene3D" id="3.80.10.10">
    <property type="entry name" value="Ribonuclease Inhibitor"/>
    <property type="match status" value="1"/>
</dbReference>
<dbReference type="InParanoid" id="A0A0C3B8C7"/>
<gene>
    <name evidence="1" type="ORF">PILCRDRAFT_465690</name>
</gene>
<dbReference type="SUPFAM" id="SSF52047">
    <property type="entry name" value="RNI-like"/>
    <property type="match status" value="1"/>
</dbReference>
<dbReference type="HOGENOM" id="CLU_585487_0_0_1"/>
<dbReference type="InterPro" id="IPR032675">
    <property type="entry name" value="LRR_dom_sf"/>
</dbReference>
<name>A0A0C3B8C7_PILCF</name>
<proteinExistence type="predicted"/>
<accession>A0A0C3B8C7</accession>
<organism evidence="1 2">
    <name type="scientific">Piloderma croceum (strain F 1598)</name>
    <dbReference type="NCBI Taxonomy" id="765440"/>
    <lineage>
        <taxon>Eukaryota</taxon>
        <taxon>Fungi</taxon>
        <taxon>Dikarya</taxon>
        <taxon>Basidiomycota</taxon>
        <taxon>Agaricomycotina</taxon>
        <taxon>Agaricomycetes</taxon>
        <taxon>Agaricomycetidae</taxon>
        <taxon>Atheliales</taxon>
        <taxon>Atheliaceae</taxon>
        <taxon>Piloderma</taxon>
    </lineage>
</organism>